<evidence type="ECO:0000259" key="4">
    <source>
        <dbReference type="Pfam" id="PF00535"/>
    </source>
</evidence>
<dbReference type="GO" id="GO:0016757">
    <property type="term" value="F:glycosyltransferase activity"/>
    <property type="evidence" value="ECO:0007669"/>
    <property type="project" value="UniProtKB-KW"/>
</dbReference>
<dbReference type="PANTHER" id="PTHR43179:SF12">
    <property type="entry name" value="GALACTOFURANOSYLTRANSFERASE GLFT2"/>
    <property type="match status" value="1"/>
</dbReference>
<evidence type="ECO:0000256" key="3">
    <source>
        <dbReference type="ARBA" id="ARBA00022679"/>
    </source>
</evidence>
<dbReference type="PANTHER" id="PTHR43179">
    <property type="entry name" value="RHAMNOSYLTRANSFERASE WBBL"/>
    <property type="match status" value="1"/>
</dbReference>
<gene>
    <name evidence="5" type="ORF">A2892_01140</name>
</gene>
<evidence type="ECO:0000313" key="6">
    <source>
        <dbReference type="Proteomes" id="UP000176404"/>
    </source>
</evidence>
<accession>A0A1F8B9A4</accession>
<keyword evidence="2" id="KW-0328">Glycosyltransferase</keyword>
<comment type="similarity">
    <text evidence="1">Belongs to the glycosyltransferase 2 family.</text>
</comment>
<evidence type="ECO:0000256" key="2">
    <source>
        <dbReference type="ARBA" id="ARBA00022676"/>
    </source>
</evidence>
<name>A0A1F8B9A4_9BACT</name>
<sequence>MDKVFVVILNWNGVSDTIECLNSIRELSIINYQLSIIVVDNASSDGSLEEIERVLKRVTKEKRISSELIKNKENLGFAAGNNTGIKHALKHEADFILLLNNDTLVDRGLVTGLLTSVKKYPKAGLISPKIYFAKGFEFHKKRYKKDKLGKVIWYAGGDIDWRNVYGVNHGVDKVDKGQFAKVQETDFATGACVFLRAKALREVGVFKKKYFMYFEDVDLSQRMKRKGWQVLYSPKGHLWHKVAQSSGIGSELNDYFITRNRMLIGLKYAPFRSKLALIKESVRLLNSGRKWQKLGVRDFYLGRFGKGSWKQ</sequence>
<evidence type="ECO:0000313" key="5">
    <source>
        <dbReference type="EMBL" id="OGM60634.1"/>
    </source>
</evidence>
<dbReference type="Gene3D" id="3.90.550.10">
    <property type="entry name" value="Spore Coat Polysaccharide Biosynthesis Protein SpsA, Chain A"/>
    <property type="match status" value="1"/>
</dbReference>
<protein>
    <recommendedName>
        <fullName evidence="4">Glycosyltransferase 2-like domain-containing protein</fullName>
    </recommendedName>
</protein>
<keyword evidence="3" id="KW-0808">Transferase</keyword>
<dbReference type="InterPro" id="IPR001173">
    <property type="entry name" value="Glyco_trans_2-like"/>
</dbReference>
<dbReference type="CDD" id="cd04186">
    <property type="entry name" value="GT_2_like_c"/>
    <property type="match status" value="1"/>
</dbReference>
<dbReference type="Pfam" id="PF00535">
    <property type="entry name" value="Glycos_transf_2"/>
    <property type="match status" value="1"/>
</dbReference>
<dbReference type="InterPro" id="IPR029044">
    <property type="entry name" value="Nucleotide-diphossugar_trans"/>
</dbReference>
<organism evidence="5 6">
    <name type="scientific">Candidatus Woesebacteria bacterium RIFCSPLOWO2_01_FULL_39_10b</name>
    <dbReference type="NCBI Taxonomy" id="1802517"/>
    <lineage>
        <taxon>Bacteria</taxon>
        <taxon>Candidatus Woeseibacteriota</taxon>
    </lineage>
</organism>
<dbReference type="AlphaFoldDB" id="A0A1F8B9A4"/>
<evidence type="ECO:0000256" key="1">
    <source>
        <dbReference type="ARBA" id="ARBA00006739"/>
    </source>
</evidence>
<dbReference type="STRING" id="1802517.A2892_01140"/>
<dbReference type="SUPFAM" id="SSF53448">
    <property type="entry name" value="Nucleotide-diphospho-sugar transferases"/>
    <property type="match status" value="1"/>
</dbReference>
<dbReference type="Proteomes" id="UP000176404">
    <property type="component" value="Unassembled WGS sequence"/>
</dbReference>
<reference evidence="5 6" key="1">
    <citation type="journal article" date="2016" name="Nat. Commun.">
        <title>Thousands of microbial genomes shed light on interconnected biogeochemical processes in an aquifer system.</title>
        <authorList>
            <person name="Anantharaman K."/>
            <person name="Brown C.T."/>
            <person name="Hug L.A."/>
            <person name="Sharon I."/>
            <person name="Castelle C.J."/>
            <person name="Probst A.J."/>
            <person name="Thomas B.C."/>
            <person name="Singh A."/>
            <person name="Wilkins M.J."/>
            <person name="Karaoz U."/>
            <person name="Brodie E.L."/>
            <person name="Williams K.H."/>
            <person name="Hubbard S.S."/>
            <person name="Banfield J.F."/>
        </authorList>
    </citation>
    <scope>NUCLEOTIDE SEQUENCE [LARGE SCALE GENOMIC DNA]</scope>
</reference>
<dbReference type="EMBL" id="MGHD01000003">
    <property type="protein sequence ID" value="OGM60634.1"/>
    <property type="molecule type" value="Genomic_DNA"/>
</dbReference>
<proteinExistence type="inferred from homology"/>
<comment type="caution">
    <text evidence="5">The sequence shown here is derived from an EMBL/GenBank/DDBJ whole genome shotgun (WGS) entry which is preliminary data.</text>
</comment>
<feature type="domain" description="Glycosyltransferase 2-like" evidence="4">
    <location>
        <begin position="6"/>
        <end position="202"/>
    </location>
</feature>